<dbReference type="InterPro" id="IPR040632">
    <property type="entry name" value="Sulfotransfer_4"/>
</dbReference>
<dbReference type="PANTHER" id="PTHR36978">
    <property type="entry name" value="P-LOOP CONTAINING NUCLEOTIDE TRIPHOSPHATE HYDROLASE"/>
    <property type="match status" value="1"/>
</dbReference>
<evidence type="ECO:0000256" key="1">
    <source>
        <dbReference type="SAM" id="Phobius"/>
    </source>
</evidence>
<evidence type="ECO:0000313" key="2">
    <source>
        <dbReference type="EMBL" id="KAH6692478.1"/>
    </source>
</evidence>
<dbReference type="Gene3D" id="3.40.50.300">
    <property type="entry name" value="P-loop containing nucleotide triphosphate hydrolases"/>
    <property type="match status" value="1"/>
</dbReference>
<keyword evidence="3" id="KW-1185">Reference proteome</keyword>
<dbReference type="Proteomes" id="UP000770015">
    <property type="component" value="Unassembled WGS sequence"/>
</dbReference>
<dbReference type="PANTHER" id="PTHR36978:SF4">
    <property type="entry name" value="P-LOOP CONTAINING NUCLEOSIDE TRIPHOSPHATE HYDROLASE PROTEIN"/>
    <property type="match status" value="1"/>
</dbReference>
<keyword evidence="1" id="KW-0812">Transmembrane</keyword>
<sequence>MANKTTKMDAPPVIHASLPRMGTMSMSEAYKTLGFRAHHVLTGSDSDNDWRTFLRAVDGRYPNQPGADPTAKPFTRVDWDAVRGQGSWDLFTDLYAHFSVDIIKAYPESKVVVVQRDFDSWWESYDSQCLQSIQRWWLKYISLMMRIALGVQIERAWCNLYQGFHRVQHVSQIDKETARKSYDRFFAEVRALVPEERRLEFTLKDGWEPFCEFLGKPVPDMPFPRVNSREEHEVTQQKMMWRALGKFFVGAGAVGAAVYGVVLATRL</sequence>
<keyword evidence="1" id="KW-1133">Transmembrane helix</keyword>
<dbReference type="InterPro" id="IPR027417">
    <property type="entry name" value="P-loop_NTPase"/>
</dbReference>
<protein>
    <submittedName>
        <fullName evidence="2">Uncharacterized protein</fullName>
    </submittedName>
</protein>
<dbReference type="OrthoDB" id="408152at2759"/>
<dbReference type="SUPFAM" id="SSF52540">
    <property type="entry name" value="P-loop containing nucleoside triphosphate hydrolases"/>
    <property type="match status" value="1"/>
</dbReference>
<gene>
    <name evidence="2" type="ORF">F5X68DRAFT_250688</name>
</gene>
<name>A0A9P8VJQ2_9PEZI</name>
<dbReference type="AlphaFoldDB" id="A0A9P8VJQ2"/>
<organism evidence="2 3">
    <name type="scientific">Plectosphaerella plurivora</name>
    <dbReference type="NCBI Taxonomy" id="936078"/>
    <lineage>
        <taxon>Eukaryota</taxon>
        <taxon>Fungi</taxon>
        <taxon>Dikarya</taxon>
        <taxon>Ascomycota</taxon>
        <taxon>Pezizomycotina</taxon>
        <taxon>Sordariomycetes</taxon>
        <taxon>Hypocreomycetidae</taxon>
        <taxon>Glomerellales</taxon>
        <taxon>Plectosphaerellaceae</taxon>
        <taxon>Plectosphaerella</taxon>
    </lineage>
</organism>
<reference evidence="2" key="1">
    <citation type="journal article" date="2021" name="Nat. Commun.">
        <title>Genetic determinants of endophytism in the Arabidopsis root mycobiome.</title>
        <authorList>
            <person name="Mesny F."/>
            <person name="Miyauchi S."/>
            <person name="Thiergart T."/>
            <person name="Pickel B."/>
            <person name="Atanasova L."/>
            <person name="Karlsson M."/>
            <person name="Huettel B."/>
            <person name="Barry K.W."/>
            <person name="Haridas S."/>
            <person name="Chen C."/>
            <person name="Bauer D."/>
            <person name="Andreopoulos W."/>
            <person name="Pangilinan J."/>
            <person name="LaButti K."/>
            <person name="Riley R."/>
            <person name="Lipzen A."/>
            <person name="Clum A."/>
            <person name="Drula E."/>
            <person name="Henrissat B."/>
            <person name="Kohler A."/>
            <person name="Grigoriev I.V."/>
            <person name="Martin F.M."/>
            <person name="Hacquard S."/>
        </authorList>
    </citation>
    <scope>NUCLEOTIDE SEQUENCE</scope>
    <source>
        <strain evidence="2">MPI-SDFR-AT-0117</strain>
    </source>
</reference>
<dbReference type="Pfam" id="PF17784">
    <property type="entry name" value="Sulfotransfer_4"/>
    <property type="match status" value="1"/>
</dbReference>
<feature type="transmembrane region" description="Helical" evidence="1">
    <location>
        <begin position="247"/>
        <end position="265"/>
    </location>
</feature>
<dbReference type="EMBL" id="JAGSXJ010000004">
    <property type="protein sequence ID" value="KAH6692478.1"/>
    <property type="molecule type" value="Genomic_DNA"/>
</dbReference>
<keyword evidence="1" id="KW-0472">Membrane</keyword>
<accession>A0A9P8VJQ2</accession>
<comment type="caution">
    <text evidence="2">The sequence shown here is derived from an EMBL/GenBank/DDBJ whole genome shotgun (WGS) entry which is preliminary data.</text>
</comment>
<proteinExistence type="predicted"/>
<evidence type="ECO:0000313" key="3">
    <source>
        <dbReference type="Proteomes" id="UP000770015"/>
    </source>
</evidence>